<keyword evidence="1" id="KW-0472">Membrane</keyword>
<proteinExistence type="predicted"/>
<evidence type="ECO:0000259" key="2">
    <source>
        <dbReference type="Pfam" id="PF07786"/>
    </source>
</evidence>
<reference evidence="3 4" key="1">
    <citation type="submission" date="2021-01" db="EMBL/GenBank/DDBJ databases">
        <title>Chryseolinea sp. Jin1 Genome sequencing and assembly.</title>
        <authorList>
            <person name="Kim I."/>
        </authorList>
    </citation>
    <scope>NUCLEOTIDE SEQUENCE [LARGE SCALE GENOMIC DNA]</scope>
    <source>
        <strain evidence="3 4">Jin1</strain>
    </source>
</reference>
<feature type="transmembrane region" description="Helical" evidence="1">
    <location>
        <begin position="56"/>
        <end position="77"/>
    </location>
</feature>
<keyword evidence="4" id="KW-1185">Reference proteome</keyword>
<feature type="domain" description="Heparan-alpha-glucosaminide N-acetyltransferase catalytic" evidence="2">
    <location>
        <begin position="8"/>
        <end position="237"/>
    </location>
</feature>
<feature type="transmembrane region" description="Helical" evidence="1">
    <location>
        <begin position="311"/>
        <end position="335"/>
    </location>
</feature>
<dbReference type="PANTHER" id="PTHR40407:SF1">
    <property type="entry name" value="HEPARAN-ALPHA-GLUCOSAMINIDE N-ACETYLTRANSFERASE CATALYTIC DOMAIN-CONTAINING PROTEIN"/>
    <property type="match status" value="1"/>
</dbReference>
<feature type="transmembrane region" description="Helical" evidence="1">
    <location>
        <begin position="116"/>
        <end position="136"/>
    </location>
</feature>
<keyword evidence="1" id="KW-0812">Transmembrane</keyword>
<feature type="transmembrane region" description="Helical" evidence="1">
    <location>
        <begin position="89"/>
        <end position="110"/>
    </location>
</feature>
<name>A0ABS1KQ25_9BACT</name>
<accession>A0ABS1KQ25</accession>
<feature type="transmembrane region" description="Helical" evidence="1">
    <location>
        <begin position="355"/>
        <end position="375"/>
    </location>
</feature>
<protein>
    <submittedName>
        <fullName evidence="3">DUF1624 domain-containing protein</fullName>
    </submittedName>
</protein>
<organism evidence="3 4">
    <name type="scientific">Chryseolinea lacunae</name>
    <dbReference type="NCBI Taxonomy" id="2801331"/>
    <lineage>
        <taxon>Bacteria</taxon>
        <taxon>Pseudomonadati</taxon>
        <taxon>Bacteroidota</taxon>
        <taxon>Cytophagia</taxon>
        <taxon>Cytophagales</taxon>
        <taxon>Fulvivirgaceae</taxon>
        <taxon>Chryseolinea</taxon>
    </lineage>
</organism>
<dbReference type="RefSeq" id="WP_202008945.1">
    <property type="nucleotide sequence ID" value="NZ_JAERRB010000003.1"/>
</dbReference>
<evidence type="ECO:0000313" key="4">
    <source>
        <dbReference type="Proteomes" id="UP000613030"/>
    </source>
</evidence>
<dbReference type="Pfam" id="PF07786">
    <property type="entry name" value="HGSNAT_cat"/>
    <property type="match status" value="1"/>
</dbReference>
<feature type="transmembrane region" description="Helical" evidence="1">
    <location>
        <begin position="273"/>
        <end position="291"/>
    </location>
</feature>
<dbReference type="EMBL" id="JAERRB010000003">
    <property type="protein sequence ID" value="MBL0741570.1"/>
    <property type="molecule type" value="Genomic_DNA"/>
</dbReference>
<gene>
    <name evidence="3" type="ORF">JI741_10095</name>
</gene>
<feature type="transmembrane region" description="Helical" evidence="1">
    <location>
        <begin position="190"/>
        <end position="212"/>
    </location>
</feature>
<comment type="caution">
    <text evidence="3">The sequence shown here is derived from an EMBL/GenBank/DDBJ whole genome shotgun (WGS) entry which is preliminary data.</text>
</comment>
<sequence>MLKSTTTRIESIDLLRGLVMVLMALDHVRDYFHADAFLYNPVDLTQTSVALFFTRWFTHFCAPVFVFLAGTSAFIVGTRKGKQELTAFLLKRGLWLVFLELTIVNFAWFFNFQFPLPSLFVIWALGMGMVILSVCIHLPFRAILVLGLMLVAGHNLLDGIHVEGNGAGAILWSVLHEFHLFPLSPDRNLFIGYPLLPWTGIMLLGYCFGTFYTSSFDAASRKKILTYLGASSIALFIVIRFFNGYGDPNHWSVQSSPVFTVLSFINVTKYPPSLLYVLVTLGPALLLLAAAEQFRSRVAQALVTLGRVPMFYYLLHIYLIHGLAVIAALLTGYSFSDMIFSTWVTDSPGLKGYGFSLPVVYAVWFGVVALLYPLCRWYEKYKGQHREQWWLSYL</sequence>
<keyword evidence="1" id="KW-1133">Transmembrane helix</keyword>
<feature type="transmembrane region" description="Helical" evidence="1">
    <location>
        <begin position="224"/>
        <end position="242"/>
    </location>
</feature>
<dbReference type="InterPro" id="IPR012429">
    <property type="entry name" value="HGSNAT_cat"/>
</dbReference>
<evidence type="ECO:0000313" key="3">
    <source>
        <dbReference type="EMBL" id="MBL0741570.1"/>
    </source>
</evidence>
<dbReference type="Proteomes" id="UP000613030">
    <property type="component" value="Unassembled WGS sequence"/>
</dbReference>
<evidence type="ECO:0000256" key="1">
    <source>
        <dbReference type="SAM" id="Phobius"/>
    </source>
</evidence>
<dbReference type="PANTHER" id="PTHR40407">
    <property type="entry name" value="MEMBRANE PROTEIN-LIKE PROTEIN"/>
    <property type="match status" value="1"/>
</dbReference>